<keyword evidence="10" id="KW-1185">Reference proteome</keyword>
<feature type="chain" id="PRO_5031196809" description="Lectin-like protein BA14k" evidence="8">
    <location>
        <begin position="24"/>
        <end position="152"/>
    </location>
</feature>
<keyword evidence="8" id="KW-0732">Signal</keyword>
<gene>
    <name evidence="9" type="ORF">GGQ67_002852</name>
</gene>
<dbReference type="InterPro" id="IPR012413">
    <property type="entry name" value="BA14K"/>
</dbReference>
<dbReference type="GO" id="GO:0016020">
    <property type="term" value="C:membrane"/>
    <property type="evidence" value="ECO:0007669"/>
    <property type="project" value="UniProtKB-SubCell"/>
</dbReference>
<evidence type="ECO:0000256" key="7">
    <source>
        <dbReference type="SAM" id="MobiDB-lite"/>
    </source>
</evidence>
<accession>A0A7W6GBW3</accession>
<evidence type="ECO:0000256" key="5">
    <source>
        <dbReference type="ARBA" id="ARBA00022734"/>
    </source>
</evidence>
<sequence length="152" mass="17362">MTVFQKLSAVVILSVMPLGQVWAMPRTPLAEVAGSSDIVRVQTMCDFRGCFTFGKTQSFTPSYVQPNYRPPTATGPTYYRPRAMGPAPKYYDTQPPGRYQPPQTPARTARPNAPDRNFHVNWCRNQYRSYNPNTDRFVTYEGIYKTCKSPYD</sequence>
<evidence type="ECO:0000256" key="1">
    <source>
        <dbReference type="ARBA" id="ARBA00004167"/>
    </source>
</evidence>
<comment type="subcellular location">
    <subcellularLocation>
        <location evidence="1">Membrane</location>
        <topology evidence="1">Single-pass membrane protein</topology>
    </subcellularLocation>
</comment>
<keyword evidence="5" id="KW-0430">Lectin</keyword>
<comment type="similarity">
    <text evidence="2">Belongs to the BA14k family.</text>
</comment>
<evidence type="ECO:0000256" key="8">
    <source>
        <dbReference type="SAM" id="SignalP"/>
    </source>
</evidence>
<proteinExistence type="inferred from homology"/>
<comment type="caution">
    <text evidence="9">The sequence shown here is derived from an EMBL/GenBank/DDBJ whole genome shotgun (WGS) entry which is preliminary data.</text>
</comment>
<evidence type="ECO:0000256" key="4">
    <source>
        <dbReference type="ARBA" id="ARBA00022475"/>
    </source>
</evidence>
<organism evidence="9 10">
    <name type="scientific">Rhizobium metallidurans</name>
    <dbReference type="NCBI Taxonomy" id="1265931"/>
    <lineage>
        <taxon>Bacteria</taxon>
        <taxon>Pseudomonadati</taxon>
        <taxon>Pseudomonadota</taxon>
        <taxon>Alphaproteobacteria</taxon>
        <taxon>Hyphomicrobiales</taxon>
        <taxon>Rhizobiaceae</taxon>
        <taxon>Rhizobium/Agrobacterium group</taxon>
        <taxon>Rhizobium</taxon>
    </lineage>
</organism>
<feature type="signal peptide" evidence="8">
    <location>
        <begin position="1"/>
        <end position="23"/>
    </location>
</feature>
<evidence type="ECO:0000256" key="2">
    <source>
        <dbReference type="ARBA" id="ARBA00010270"/>
    </source>
</evidence>
<dbReference type="EMBL" id="JACIDW010000008">
    <property type="protein sequence ID" value="MBB3965184.1"/>
    <property type="molecule type" value="Genomic_DNA"/>
</dbReference>
<dbReference type="AlphaFoldDB" id="A0A7W6GBW3"/>
<feature type="region of interest" description="Disordered" evidence="7">
    <location>
        <begin position="64"/>
        <end position="113"/>
    </location>
</feature>
<evidence type="ECO:0000256" key="3">
    <source>
        <dbReference type="ARBA" id="ARBA00020552"/>
    </source>
</evidence>
<reference evidence="9 10" key="1">
    <citation type="submission" date="2020-08" db="EMBL/GenBank/DDBJ databases">
        <title>Genomic Encyclopedia of Type Strains, Phase IV (KMG-IV): sequencing the most valuable type-strain genomes for metagenomic binning, comparative biology and taxonomic classification.</title>
        <authorList>
            <person name="Goeker M."/>
        </authorList>
    </citation>
    <scope>NUCLEOTIDE SEQUENCE [LARGE SCALE GENOMIC DNA]</scope>
    <source>
        <strain evidence="9 10">DSM 26575</strain>
    </source>
</reference>
<evidence type="ECO:0000256" key="6">
    <source>
        <dbReference type="ARBA" id="ARBA00025321"/>
    </source>
</evidence>
<dbReference type="RefSeq" id="WP_183900765.1">
    <property type="nucleotide sequence ID" value="NZ_JACIDW010000008.1"/>
</dbReference>
<dbReference type="GO" id="GO:0030246">
    <property type="term" value="F:carbohydrate binding"/>
    <property type="evidence" value="ECO:0007669"/>
    <property type="project" value="UniProtKB-KW"/>
</dbReference>
<comment type="function">
    <text evidence="6">Has immunoglobulin-binding and hemagglutination properties, and can bind to mannose. Essential for virulence. May be involved in LPS biosynthesis or polysaccharide transport.</text>
</comment>
<keyword evidence="4" id="KW-1003">Cell membrane</keyword>
<keyword evidence="4" id="KW-0472">Membrane</keyword>
<evidence type="ECO:0000313" key="10">
    <source>
        <dbReference type="Proteomes" id="UP000582090"/>
    </source>
</evidence>
<name>A0A7W6GBW3_9HYPH</name>
<dbReference type="Pfam" id="PF07886">
    <property type="entry name" value="BA14K"/>
    <property type="match status" value="1"/>
</dbReference>
<evidence type="ECO:0000313" key="9">
    <source>
        <dbReference type="EMBL" id="MBB3965184.1"/>
    </source>
</evidence>
<protein>
    <recommendedName>
        <fullName evidence="3">Lectin-like protein BA14k</fullName>
    </recommendedName>
</protein>
<dbReference type="Proteomes" id="UP000582090">
    <property type="component" value="Unassembled WGS sequence"/>
</dbReference>